<name>A0ACC1HZ00_9FUNG</name>
<protein>
    <submittedName>
        <fullName evidence="1">Uncharacterized protein</fullName>
    </submittedName>
</protein>
<comment type="caution">
    <text evidence="1">The sequence shown here is derived from an EMBL/GenBank/DDBJ whole genome shotgun (WGS) entry which is preliminary data.</text>
</comment>
<gene>
    <name evidence="1" type="ORF">LPJ66_011764</name>
</gene>
<reference evidence="1" key="1">
    <citation type="submission" date="2022-07" db="EMBL/GenBank/DDBJ databases">
        <title>Phylogenomic reconstructions and comparative analyses of Kickxellomycotina fungi.</title>
        <authorList>
            <person name="Reynolds N.K."/>
            <person name="Stajich J.E."/>
            <person name="Barry K."/>
            <person name="Grigoriev I.V."/>
            <person name="Crous P."/>
            <person name="Smith M.E."/>
        </authorList>
    </citation>
    <scope>NUCLEOTIDE SEQUENCE</scope>
    <source>
        <strain evidence="1">Benny 63K</strain>
    </source>
</reference>
<keyword evidence="2" id="KW-1185">Reference proteome</keyword>
<accession>A0ACC1HZ00</accession>
<feature type="non-terminal residue" evidence="1">
    <location>
        <position position="61"/>
    </location>
</feature>
<dbReference type="Proteomes" id="UP001150581">
    <property type="component" value="Unassembled WGS sequence"/>
</dbReference>
<dbReference type="EMBL" id="JANBPG010003801">
    <property type="protein sequence ID" value="KAJ1879081.1"/>
    <property type="molecule type" value="Genomic_DNA"/>
</dbReference>
<sequence>LTSSILVAGISSESLTRKTSAFNSELSTVMSILKAVTANTVVLLDEFGRGTNPADGMGLLC</sequence>
<evidence type="ECO:0000313" key="1">
    <source>
        <dbReference type="EMBL" id="KAJ1879081.1"/>
    </source>
</evidence>
<organism evidence="1 2">
    <name type="scientific">Kickxella alabastrina</name>
    <dbReference type="NCBI Taxonomy" id="61397"/>
    <lineage>
        <taxon>Eukaryota</taxon>
        <taxon>Fungi</taxon>
        <taxon>Fungi incertae sedis</taxon>
        <taxon>Zoopagomycota</taxon>
        <taxon>Kickxellomycotina</taxon>
        <taxon>Kickxellomycetes</taxon>
        <taxon>Kickxellales</taxon>
        <taxon>Kickxellaceae</taxon>
        <taxon>Kickxella</taxon>
    </lineage>
</organism>
<proteinExistence type="predicted"/>
<feature type="non-terminal residue" evidence="1">
    <location>
        <position position="1"/>
    </location>
</feature>
<evidence type="ECO:0000313" key="2">
    <source>
        <dbReference type="Proteomes" id="UP001150581"/>
    </source>
</evidence>